<name>A0A9P4Q6L5_9PEZI</name>
<gene>
    <name evidence="3" type="ORF">K431DRAFT_295020</name>
</gene>
<evidence type="ECO:0000256" key="1">
    <source>
        <dbReference type="SAM" id="MobiDB-lite"/>
    </source>
</evidence>
<proteinExistence type="predicted"/>
<dbReference type="Proteomes" id="UP000799441">
    <property type="component" value="Unassembled WGS sequence"/>
</dbReference>
<comment type="caution">
    <text evidence="3">The sequence shown here is derived from an EMBL/GenBank/DDBJ whole genome shotgun (WGS) entry which is preliminary data.</text>
</comment>
<dbReference type="PANTHER" id="PTHR28219">
    <property type="entry name" value="UPF0642 PROTEIN YBL028C"/>
    <property type="match status" value="1"/>
</dbReference>
<keyword evidence="4" id="KW-1185">Reference proteome</keyword>
<reference evidence="3" key="1">
    <citation type="journal article" date="2020" name="Stud. Mycol.">
        <title>101 Dothideomycetes genomes: a test case for predicting lifestyles and emergence of pathogens.</title>
        <authorList>
            <person name="Haridas S."/>
            <person name="Albert R."/>
            <person name="Binder M."/>
            <person name="Bloem J."/>
            <person name="Labutti K."/>
            <person name="Salamov A."/>
            <person name="Andreopoulos B."/>
            <person name="Baker S."/>
            <person name="Barry K."/>
            <person name="Bills G."/>
            <person name="Bluhm B."/>
            <person name="Cannon C."/>
            <person name="Castanera R."/>
            <person name="Culley D."/>
            <person name="Daum C."/>
            <person name="Ezra D."/>
            <person name="Gonzalez J."/>
            <person name="Henrissat B."/>
            <person name="Kuo A."/>
            <person name="Liang C."/>
            <person name="Lipzen A."/>
            <person name="Lutzoni F."/>
            <person name="Magnuson J."/>
            <person name="Mondo S."/>
            <person name="Nolan M."/>
            <person name="Ohm R."/>
            <person name="Pangilinan J."/>
            <person name="Park H.-J."/>
            <person name="Ramirez L."/>
            <person name="Alfaro M."/>
            <person name="Sun H."/>
            <person name="Tritt A."/>
            <person name="Yoshinaga Y."/>
            <person name="Zwiers L.-H."/>
            <person name="Turgeon B."/>
            <person name="Goodwin S."/>
            <person name="Spatafora J."/>
            <person name="Crous P."/>
            <person name="Grigoriev I."/>
        </authorList>
    </citation>
    <scope>NUCLEOTIDE SEQUENCE</scope>
    <source>
        <strain evidence="3">CBS 116435</strain>
    </source>
</reference>
<feature type="compositionally biased region" description="Basic and acidic residues" evidence="1">
    <location>
        <begin position="177"/>
        <end position="189"/>
    </location>
</feature>
<feature type="compositionally biased region" description="Basic and acidic residues" evidence="1">
    <location>
        <begin position="47"/>
        <end position="66"/>
    </location>
</feature>
<feature type="compositionally biased region" description="Low complexity" evidence="1">
    <location>
        <begin position="1"/>
        <end position="12"/>
    </location>
</feature>
<dbReference type="PANTHER" id="PTHR28219:SF1">
    <property type="entry name" value="UPF0642 PROTEIN YBL028C"/>
    <property type="match status" value="1"/>
</dbReference>
<dbReference type="OrthoDB" id="4087970at2759"/>
<feature type="compositionally biased region" description="Low complexity" evidence="1">
    <location>
        <begin position="190"/>
        <end position="214"/>
    </location>
</feature>
<evidence type="ECO:0000313" key="3">
    <source>
        <dbReference type="EMBL" id="KAF2720515.1"/>
    </source>
</evidence>
<dbReference type="AlphaFoldDB" id="A0A9P4Q6L5"/>
<sequence>MAKSSRSSSVKKNNQRLKSKVFKPAELERDQRLSAKLLELAQQPKPSESKMDTDGDEGRPQAHADSESNAQAGACNAPSLSVTIPKSLCQQNAQLPTPPDSPTSSSVPLDQSSLRALAREELFFHMLGASSEILGFDINGDLCLGFGKEDGGRDGYANSSRRGADDDDDLDIYVDDADSKGLDDMEVDGKTTATAATTTTKASSSSEGRSISAQKKAKAAKAAKIEKKRRRLPRNTITFPSTRSQKGKGTKKR</sequence>
<dbReference type="Pfam" id="PF10338">
    <property type="entry name" value="YBL028C_N"/>
    <property type="match status" value="1"/>
</dbReference>
<dbReference type="InterPro" id="IPR019434">
    <property type="entry name" value="DUF2423"/>
</dbReference>
<feature type="compositionally biased region" description="Polar residues" evidence="1">
    <location>
        <begin position="78"/>
        <end position="94"/>
    </location>
</feature>
<dbReference type="EMBL" id="MU003798">
    <property type="protein sequence ID" value="KAF2720515.1"/>
    <property type="molecule type" value="Genomic_DNA"/>
</dbReference>
<feature type="domain" description="DUF2423" evidence="2">
    <location>
        <begin position="1"/>
        <end position="44"/>
    </location>
</feature>
<evidence type="ECO:0000259" key="2">
    <source>
        <dbReference type="Pfam" id="PF10338"/>
    </source>
</evidence>
<feature type="region of interest" description="Disordered" evidence="1">
    <location>
        <begin position="149"/>
        <end position="253"/>
    </location>
</feature>
<feature type="compositionally biased region" description="Polar residues" evidence="1">
    <location>
        <begin position="235"/>
        <end position="244"/>
    </location>
</feature>
<dbReference type="GO" id="GO:0030687">
    <property type="term" value="C:preribosome, large subunit precursor"/>
    <property type="evidence" value="ECO:0007669"/>
    <property type="project" value="TreeGrafter"/>
</dbReference>
<feature type="region of interest" description="Disordered" evidence="1">
    <location>
        <begin position="1"/>
        <end position="112"/>
    </location>
</feature>
<evidence type="ECO:0000313" key="4">
    <source>
        <dbReference type="Proteomes" id="UP000799441"/>
    </source>
</evidence>
<feature type="compositionally biased region" description="Acidic residues" evidence="1">
    <location>
        <begin position="165"/>
        <end position="176"/>
    </location>
</feature>
<accession>A0A9P4Q6L5</accession>
<feature type="compositionally biased region" description="Basic residues" evidence="1">
    <location>
        <begin position="215"/>
        <end position="233"/>
    </location>
</feature>
<organism evidence="3 4">
    <name type="scientific">Polychaeton citri CBS 116435</name>
    <dbReference type="NCBI Taxonomy" id="1314669"/>
    <lineage>
        <taxon>Eukaryota</taxon>
        <taxon>Fungi</taxon>
        <taxon>Dikarya</taxon>
        <taxon>Ascomycota</taxon>
        <taxon>Pezizomycotina</taxon>
        <taxon>Dothideomycetes</taxon>
        <taxon>Dothideomycetidae</taxon>
        <taxon>Capnodiales</taxon>
        <taxon>Capnodiaceae</taxon>
        <taxon>Polychaeton</taxon>
    </lineage>
</organism>
<feature type="compositionally biased region" description="Basic and acidic residues" evidence="1">
    <location>
        <begin position="23"/>
        <end position="33"/>
    </location>
</feature>
<protein>
    <recommendedName>
        <fullName evidence="2">DUF2423 domain-containing protein</fullName>
    </recommendedName>
</protein>